<dbReference type="InterPro" id="IPR013324">
    <property type="entry name" value="RNA_pol_sigma_r3/r4-like"/>
</dbReference>
<dbReference type="GO" id="GO:0016987">
    <property type="term" value="F:sigma factor activity"/>
    <property type="evidence" value="ECO:0007669"/>
    <property type="project" value="UniProtKB-UniRule"/>
</dbReference>
<protein>
    <recommendedName>
        <fullName evidence="6">RNA polymerase sigma factor SigA</fullName>
    </recommendedName>
</protein>
<dbReference type="GO" id="GO:0006352">
    <property type="term" value="P:DNA-templated transcription initiation"/>
    <property type="evidence" value="ECO:0007669"/>
    <property type="project" value="UniProtKB-UniRule"/>
</dbReference>
<comment type="caution">
    <text evidence="11">The sequence shown here is derived from an EMBL/GenBank/DDBJ whole genome shotgun (WGS) entry which is preliminary data.</text>
</comment>
<keyword evidence="2 6" id="KW-0805">Transcription regulation</keyword>
<dbReference type="InterPro" id="IPR013325">
    <property type="entry name" value="RNA_pol_sigma_r2"/>
</dbReference>
<feature type="domain" description="RNA polymerase sigma-70" evidence="9">
    <location>
        <begin position="360"/>
        <end position="373"/>
    </location>
</feature>
<dbReference type="InterPro" id="IPR014284">
    <property type="entry name" value="RNA_pol_sigma-70_dom"/>
</dbReference>
<sequence length="575" mass="66777">MRGRKKKRKLIIRRKKILKKTRHGKKRPAKKSKRPTAKTERQEEKKEEHLKEGQIKELKELIAVGKEKGHLTYEEVNNLLPEDVVSSEQIDEVLSILDHENIQVMDSEEAREAEEEKEEKKEEPKEETKEETKEEPSVITETYPRPLHIADPVKMYLRQMGQIPLLTHEEEITLAKKIKAAESEFRATVLDSGIVKSEVLKLANEILKEMVNPDDVLDWELKAKKNTKRHLKKMISNLKKARSKKKILKALSDFAISIQIIENISNQIRLYLQELEKKTKEAHRLKGKKRRGDAARLMKEIRKMESELGASFEEIREHYKIIKVKEAKFNKAKKELVAANLRLVVSIAKKYTNRGLSFLDLIQEGNIGLMKAVDKFEYQRGYKFSTYATWWIRQAITRSIADQSRTIRIPVHMTETINKLIRVSRILVQETGREPTPEEIASRMRVGVDKVRGILKIAQEPISLQTPIGDEGDTHFGDFIEDKRAVSPASATAYTMLKEQMGDILDTLTEREKKVLRLRFGIGDGYPRTLEEVGAIFNVTRERVRQIEAKALRKLRHPTRSRKLKNFLMMMSEER</sequence>
<dbReference type="FunFam" id="1.10.601.10:FF:000001">
    <property type="entry name" value="RNA polymerase sigma factor SigA"/>
    <property type="match status" value="1"/>
</dbReference>
<feature type="region of interest" description="Disordered" evidence="8">
    <location>
        <begin position="101"/>
        <end position="139"/>
    </location>
</feature>
<comment type="subunit">
    <text evidence="6">Interacts transiently with the RNA polymerase catalytic core.</text>
</comment>
<feature type="region of interest" description="Sigma-70 factor domain-2" evidence="6">
    <location>
        <begin position="336"/>
        <end position="406"/>
    </location>
</feature>
<keyword evidence="5 6" id="KW-0804">Transcription</keyword>
<dbReference type="FunFam" id="1.10.10.10:FF:000002">
    <property type="entry name" value="RNA polymerase sigma factor SigA"/>
    <property type="match status" value="1"/>
</dbReference>
<dbReference type="PRINTS" id="PR00046">
    <property type="entry name" value="SIGMA70FCT"/>
</dbReference>
<dbReference type="Proteomes" id="UP000230052">
    <property type="component" value="Unassembled WGS sequence"/>
</dbReference>
<dbReference type="InterPro" id="IPR007627">
    <property type="entry name" value="RNA_pol_sigma70_r2"/>
</dbReference>
<keyword evidence="4 6" id="KW-0238">DNA-binding</keyword>
<keyword evidence="7" id="KW-0175">Coiled coil</keyword>
<feature type="compositionally biased region" description="Basic residues" evidence="8">
    <location>
        <begin position="1"/>
        <end position="36"/>
    </location>
</feature>
<dbReference type="InterPro" id="IPR007630">
    <property type="entry name" value="RNA_pol_sigma70_r4"/>
</dbReference>
<dbReference type="AlphaFoldDB" id="A0A2J0KU70"/>
<dbReference type="InterPro" id="IPR000943">
    <property type="entry name" value="RNA_pol_sigma70"/>
</dbReference>
<evidence type="ECO:0000313" key="11">
    <source>
        <dbReference type="EMBL" id="PIU41329.1"/>
    </source>
</evidence>
<dbReference type="Pfam" id="PF04539">
    <property type="entry name" value="Sigma70_r3"/>
    <property type="match status" value="1"/>
</dbReference>
<feature type="DNA-binding region" description="H-T-H motif" evidence="6">
    <location>
        <begin position="530"/>
        <end position="549"/>
    </location>
</feature>
<feature type="compositionally biased region" description="Acidic residues" evidence="8">
    <location>
        <begin position="106"/>
        <end position="117"/>
    </location>
</feature>
<dbReference type="InterPro" id="IPR009042">
    <property type="entry name" value="RNA_pol_sigma70_r1_2"/>
</dbReference>
<organism evidence="11 12">
    <name type="scientific">Candidatus Aquitaenariimonas noxiae</name>
    <dbReference type="NCBI Taxonomy" id="1974741"/>
    <lineage>
        <taxon>Bacteria</taxon>
        <taxon>Pseudomonadati</taxon>
        <taxon>Candidatus Omnitrophota</taxon>
        <taxon>Candidatus Aquitaenariimonas</taxon>
    </lineage>
</organism>
<dbReference type="PANTHER" id="PTHR30603:SF60">
    <property type="entry name" value="RNA POLYMERASE SIGMA FACTOR RPOD"/>
    <property type="match status" value="1"/>
</dbReference>
<dbReference type="GO" id="GO:0005737">
    <property type="term" value="C:cytoplasm"/>
    <property type="evidence" value="ECO:0007669"/>
    <property type="project" value="UniProtKB-SubCell"/>
</dbReference>
<dbReference type="SUPFAM" id="SSF88659">
    <property type="entry name" value="Sigma3 and sigma4 domains of RNA polymerase sigma factors"/>
    <property type="match status" value="2"/>
</dbReference>
<dbReference type="InterPro" id="IPR007624">
    <property type="entry name" value="RNA_pol_sigma70_r3"/>
</dbReference>
<evidence type="ECO:0000256" key="1">
    <source>
        <dbReference type="ARBA" id="ARBA00022490"/>
    </source>
</evidence>
<gene>
    <name evidence="11" type="primary">rpoD</name>
    <name evidence="6" type="synonym">sigA</name>
    <name evidence="11" type="ORF">COS99_06080</name>
</gene>
<dbReference type="InterPro" id="IPR036388">
    <property type="entry name" value="WH-like_DNA-bd_sf"/>
</dbReference>
<dbReference type="Pfam" id="PF04545">
    <property type="entry name" value="Sigma70_r4"/>
    <property type="match status" value="1"/>
</dbReference>
<accession>A0A2J0KU70</accession>
<evidence type="ECO:0000256" key="6">
    <source>
        <dbReference type="HAMAP-Rule" id="MF_00963"/>
    </source>
</evidence>
<dbReference type="PROSITE" id="PS00715">
    <property type="entry name" value="SIGMA70_1"/>
    <property type="match status" value="1"/>
</dbReference>
<evidence type="ECO:0000313" key="12">
    <source>
        <dbReference type="Proteomes" id="UP000230052"/>
    </source>
</evidence>
<dbReference type="EMBL" id="PEWV01000061">
    <property type="protein sequence ID" value="PIU41329.1"/>
    <property type="molecule type" value="Genomic_DNA"/>
</dbReference>
<keyword evidence="3 6" id="KW-0731">Sigma factor</keyword>
<evidence type="ECO:0000256" key="7">
    <source>
        <dbReference type="SAM" id="Coils"/>
    </source>
</evidence>
<dbReference type="InterPro" id="IPR028630">
    <property type="entry name" value="Sigma70_RpoD"/>
</dbReference>
<feature type="compositionally biased region" description="Basic and acidic residues" evidence="8">
    <location>
        <begin position="118"/>
        <end position="136"/>
    </location>
</feature>
<feature type="region of interest" description="Sigma-70 factor domain-4" evidence="6">
    <location>
        <begin position="504"/>
        <end position="557"/>
    </location>
</feature>
<dbReference type="CDD" id="cd06171">
    <property type="entry name" value="Sigma70_r4"/>
    <property type="match status" value="1"/>
</dbReference>
<dbReference type="InterPro" id="IPR042189">
    <property type="entry name" value="RNA_pol_sigma_70_r1_1_sf"/>
</dbReference>
<dbReference type="HAMAP" id="MF_00963">
    <property type="entry name" value="Sigma70_RpoD_SigA"/>
    <property type="match status" value="1"/>
</dbReference>
<evidence type="ECO:0000259" key="10">
    <source>
        <dbReference type="PROSITE" id="PS00716"/>
    </source>
</evidence>
<dbReference type="NCBIfam" id="TIGR02937">
    <property type="entry name" value="sigma70-ECF"/>
    <property type="match status" value="1"/>
</dbReference>
<dbReference type="Pfam" id="PF03979">
    <property type="entry name" value="Sigma70_r1_1"/>
    <property type="match status" value="1"/>
</dbReference>
<dbReference type="Pfam" id="PF04542">
    <property type="entry name" value="Sigma70_r2"/>
    <property type="match status" value="1"/>
</dbReference>
<feature type="short sequence motif" description="Interaction with polymerase core subunit RpoC" evidence="6">
    <location>
        <begin position="360"/>
        <end position="363"/>
    </location>
</feature>
<comment type="subcellular location">
    <subcellularLocation>
        <location evidence="6">Cytoplasm</location>
    </subcellularLocation>
</comment>
<feature type="coiled-coil region" evidence="7">
    <location>
        <begin position="221"/>
        <end position="288"/>
    </location>
</feature>
<evidence type="ECO:0000256" key="5">
    <source>
        <dbReference type="ARBA" id="ARBA00023163"/>
    </source>
</evidence>
<proteinExistence type="inferred from homology"/>
<dbReference type="Gene3D" id="1.10.601.10">
    <property type="entry name" value="RNA Polymerase Primary Sigma Factor"/>
    <property type="match status" value="1"/>
</dbReference>
<dbReference type="Gene3D" id="1.10.10.10">
    <property type="entry name" value="Winged helix-like DNA-binding domain superfamily/Winged helix DNA-binding domain"/>
    <property type="match status" value="2"/>
</dbReference>
<dbReference type="InterPro" id="IPR007127">
    <property type="entry name" value="RNA_pol_sigma_70_r1_1"/>
</dbReference>
<feature type="region of interest" description="Disordered" evidence="8">
    <location>
        <begin position="1"/>
        <end position="54"/>
    </location>
</feature>
<dbReference type="InterPro" id="IPR012760">
    <property type="entry name" value="RNA_pol_sigma_RpoD_C"/>
</dbReference>
<dbReference type="Gene3D" id="1.20.120.1810">
    <property type="match status" value="1"/>
</dbReference>
<feature type="region of interest" description="Sigma-70 factor domain-3" evidence="6">
    <location>
        <begin position="415"/>
        <end position="491"/>
    </location>
</feature>
<comment type="similarity">
    <text evidence="6">Belongs to the sigma-70 factor family. RpoD/SigA subfamily.</text>
</comment>
<evidence type="ECO:0000256" key="8">
    <source>
        <dbReference type="SAM" id="MobiDB-lite"/>
    </source>
</evidence>
<feature type="compositionally biased region" description="Basic and acidic residues" evidence="8">
    <location>
        <begin position="37"/>
        <end position="54"/>
    </location>
</feature>
<evidence type="ECO:0000259" key="9">
    <source>
        <dbReference type="PROSITE" id="PS00715"/>
    </source>
</evidence>
<evidence type="ECO:0000256" key="2">
    <source>
        <dbReference type="ARBA" id="ARBA00023015"/>
    </source>
</evidence>
<dbReference type="GO" id="GO:0003677">
    <property type="term" value="F:DNA binding"/>
    <property type="evidence" value="ECO:0007669"/>
    <property type="project" value="UniProtKB-UniRule"/>
</dbReference>
<dbReference type="PANTHER" id="PTHR30603">
    <property type="entry name" value="RNA POLYMERASE SIGMA FACTOR RPO"/>
    <property type="match status" value="1"/>
</dbReference>
<dbReference type="Gene3D" id="1.10.220.120">
    <property type="entry name" value="Sigma-70 factor, region 1.1"/>
    <property type="match status" value="1"/>
</dbReference>
<evidence type="ECO:0000256" key="3">
    <source>
        <dbReference type="ARBA" id="ARBA00023082"/>
    </source>
</evidence>
<dbReference type="PROSITE" id="PS00716">
    <property type="entry name" value="SIGMA70_2"/>
    <property type="match status" value="1"/>
</dbReference>
<dbReference type="FunFam" id="1.10.10.10:FF:000004">
    <property type="entry name" value="RNA polymerase sigma factor SigA"/>
    <property type="match status" value="1"/>
</dbReference>
<feature type="domain" description="RNA polymerase sigma-70" evidence="10">
    <location>
        <begin position="529"/>
        <end position="555"/>
    </location>
</feature>
<evidence type="ECO:0000256" key="4">
    <source>
        <dbReference type="ARBA" id="ARBA00023125"/>
    </source>
</evidence>
<comment type="function">
    <text evidence="6">Sigma factors are initiation factors that promote the attachment of RNA polymerase to specific initiation sites and are then released. This sigma factor is the primary sigma factor during exponential growth.</text>
</comment>
<keyword evidence="1 6" id="KW-0963">Cytoplasm</keyword>
<name>A0A2J0KU70_9BACT</name>
<dbReference type="InterPro" id="IPR050239">
    <property type="entry name" value="Sigma-70_RNA_pol_init_factors"/>
</dbReference>
<dbReference type="Pfam" id="PF00140">
    <property type="entry name" value="Sigma70_r1_2"/>
    <property type="match status" value="1"/>
</dbReference>
<reference evidence="11 12" key="1">
    <citation type="submission" date="2017-09" db="EMBL/GenBank/DDBJ databases">
        <title>Depth-based differentiation of microbial function through sediment-hosted aquifers and enrichment of novel symbionts in the deep terrestrial subsurface.</title>
        <authorList>
            <person name="Probst A.J."/>
            <person name="Ladd B."/>
            <person name="Jarett J.K."/>
            <person name="Geller-Mcgrath D.E."/>
            <person name="Sieber C.M."/>
            <person name="Emerson J.B."/>
            <person name="Anantharaman K."/>
            <person name="Thomas B.C."/>
            <person name="Malmstrom R."/>
            <person name="Stieglmeier M."/>
            <person name="Klingl A."/>
            <person name="Woyke T."/>
            <person name="Ryan C.M."/>
            <person name="Banfield J.F."/>
        </authorList>
    </citation>
    <scope>NUCLEOTIDE SEQUENCE [LARGE SCALE GENOMIC DNA]</scope>
    <source>
        <strain evidence="11">CG07_land_8_20_14_0_80_42_15</strain>
    </source>
</reference>
<dbReference type="SUPFAM" id="SSF88946">
    <property type="entry name" value="Sigma2 domain of RNA polymerase sigma factors"/>
    <property type="match status" value="1"/>
</dbReference>
<dbReference type="NCBIfam" id="TIGR02393">
    <property type="entry name" value="RpoD_Cterm"/>
    <property type="match status" value="1"/>
</dbReference>